<sequence>MSLPHLPPNAIRVVYLIASVLFIIGIKQLSSPKSARNGNLLASIGMLLAIVATLLDRQILSYGTIFAGIVLGGLIGTIAAARVAMTAMPQMVALFNGSGGGAAAIVSSLEYLRFARAGLSVPPVSGVTILLGALIGAISFTGSIVAFGKLQGLVTERAVTYPLQKPLNFVLFLGILAVSVWLAVTGRPDPMVYAWFAAAALLFGVLFVIPIGGGDMPVVISLLNSFTGLATAATGFSLHNHVLIISGTLVGASGTLLTYLMCKAMNRPITNVLFGAFGAGGKGAGPAAARAGAAAGKAVREVSVEDAATMLAYARSVIVIPGYGLAVAQAQHSVRELADILKSRGVDVKYAIHPVAGRMPGHMNVLLAEANVPYPELYDLEAINPEFERADVALIIGANDVVNPAARNDPSSPIYGMPILDADKAKHIIILKRSLKPGFAGIENELFYNPNAMMLFGDAKDSVARLVHAVKTA</sequence>
<evidence type="ECO:0000256" key="1">
    <source>
        <dbReference type="ARBA" id="ARBA00003943"/>
    </source>
</evidence>
<evidence type="ECO:0000256" key="11">
    <source>
        <dbReference type="ARBA" id="ARBA00022989"/>
    </source>
</evidence>
<evidence type="ECO:0000256" key="4">
    <source>
        <dbReference type="ARBA" id="ARBA00012943"/>
    </source>
</evidence>
<evidence type="ECO:0000256" key="3">
    <source>
        <dbReference type="ARBA" id="ARBA00007919"/>
    </source>
</evidence>
<keyword evidence="6 15" id="KW-1003">Cell membrane</keyword>
<evidence type="ECO:0000256" key="13">
    <source>
        <dbReference type="ARBA" id="ARBA00023136"/>
    </source>
</evidence>
<evidence type="ECO:0000256" key="5">
    <source>
        <dbReference type="ARBA" id="ARBA00014581"/>
    </source>
</evidence>
<evidence type="ECO:0000259" key="17">
    <source>
        <dbReference type="Pfam" id="PF02233"/>
    </source>
</evidence>
<feature type="transmembrane region" description="Helical" evidence="16">
    <location>
        <begin position="218"/>
        <end position="236"/>
    </location>
</feature>
<feature type="transmembrane region" description="Helical" evidence="16">
    <location>
        <begin position="167"/>
        <end position="186"/>
    </location>
</feature>
<dbReference type="PANTHER" id="PTHR44758:SF1">
    <property type="entry name" value="NAD(P) TRANSHYDROGENASE SUBUNIT BETA"/>
    <property type="match status" value="1"/>
</dbReference>
<keyword evidence="13 15" id="KW-0472">Membrane</keyword>
<feature type="transmembrane region" description="Helical" evidence="16">
    <location>
        <begin position="124"/>
        <end position="147"/>
    </location>
</feature>
<dbReference type="InterPro" id="IPR012136">
    <property type="entry name" value="NADH_DH_b"/>
</dbReference>
<dbReference type="GO" id="GO:0005886">
    <property type="term" value="C:plasma membrane"/>
    <property type="evidence" value="ECO:0007669"/>
    <property type="project" value="UniProtKB-SubCell"/>
</dbReference>
<evidence type="ECO:0000256" key="8">
    <source>
        <dbReference type="ARBA" id="ARBA00022692"/>
    </source>
</evidence>
<accession>A0A538TAA1</accession>
<keyword evidence="12 15" id="KW-0520">NAD</keyword>
<feature type="transmembrane region" description="Helical" evidence="16">
    <location>
        <begin position="6"/>
        <end position="26"/>
    </location>
</feature>
<dbReference type="AlphaFoldDB" id="A0A538TAA1"/>
<dbReference type="Gene3D" id="3.40.50.1220">
    <property type="entry name" value="TPP-binding domain"/>
    <property type="match status" value="1"/>
</dbReference>
<evidence type="ECO:0000256" key="9">
    <source>
        <dbReference type="ARBA" id="ARBA00022857"/>
    </source>
</evidence>
<feature type="transmembrane region" description="Helical" evidence="16">
    <location>
        <begin position="61"/>
        <end position="81"/>
    </location>
</feature>
<dbReference type="PANTHER" id="PTHR44758">
    <property type="entry name" value="NAD(P) TRANSHYDROGENASE SUBUNIT BETA"/>
    <property type="match status" value="1"/>
</dbReference>
<feature type="transmembrane region" description="Helical" evidence="16">
    <location>
        <begin position="93"/>
        <end position="112"/>
    </location>
</feature>
<comment type="similarity">
    <text evidence="3 15">Belongs to the PNT beta subunit family.</text>
</comment>
<keyword evidence="7 15" id="KW-0997">Cell inner membrane</keyword>
<keyword evidence="8 16" id="KW-0812">Transmembrane</keyword>
<evidence type="ECO:0000256" key="16">
    <source>
        <dbReference type="SAM" id="Phobius"/>
    </source>
</evidence>
<evidence type="ECO:0000256" key="2">
    <source>
        <dbReference type="ARBA" id="ARBA00004429"/>
    </source>
</evidence>
<evidence type="ECO:0000256" key="6">
    <source>
        <dbReference type="ARBA" id="ARBA00022475"/>
    </source>
</evidence>
<dbReference type="Pfam" id="PF02233">
    <property type="entry name" value="PNTB"/>
    <property type="match status" value="1"/>
</dbReference>
<evidence type="ECO:0000256" key="15">
    <source>
        <dbReference type="PIRNR" id="PIRNR000204"/>
    </source>
</evidence>
<dbReference type="SUPFAM" id="SSF52467">
    <property type="entry name" value="DHS-like NAD/FAD-binding domain"/>
    <property type="match status" value="1"/>
</dbReference>
<dbReference type="GO" id="GO:0050661">
    <property type="term" value="F:NADP binding"/>
    <property type="evidence" value="ECO:0007669"/>
    <property type="project" value="InterPro"/>
</dbReference>
<dbReference type="InterPro" id="IPR034300">
    <property type="entry name" value="PNTB-like"/>
</dbReference>
<gene>
    <name evidence="18" type="ORF">E6K76_00805</name>
</gene>
<dbReference type="GO" id="GO:0008750">
    <property type="term" value="F:proton-translocating NAD(P)+ transhydrogenase activity"/>
    <property type="evidence" value="ECO:0007669"/>
    <property type="project" value="UniProtKB-EC"/>
</dbReference>
<feature type="domain" description="NADP transhydrogenase beta-like" evidence="17">
    <location>
        <begin position="12"/>
        <end position="468"/>
    </location>
</feature>
<dbReference type="EMBL" id="VBOW01000013">
    <property type="protein sequence ID" value="TMQ60565.1"/>
    <property type="molecule type" value="Genomic_DNA"/>
</dbReference>
<feature type="transmembrane region" description="Helical" evidence="16">
    <location>
        <begin position="192"/>
        <end position="211"/>
    </location>
</feature>
<evidence type="ECO:0000256" key="10">
    <source>
        <dbReference type="ARBA" id="ARBA00022967"/>
    </source>
</evidence>
<protein>
    <recommendedName>
        <fullName evidence="5 15">NAD(P) transhydrogenase subunit beta</fullName>
        <ecNumber evidence="4 15">7.1.1.1</ecNumber>
    </recommendedName>
    <alternativeName>
        <fullName evidence="15">Nicotinamide nucleotide transhydrogenase subunit beta</fullName>
    </alternativeName>
</protein>
<reference evidence="18 19" key="1">
    <citation type="journal article" date="2019" name="Nat. Microbiol.">
        <title>Mediterranean grassland soil C-N compound turnover is dependent on rainfall and depth, and is mediated by genomically divergent microorganisms.</title>
        <authorList>
            <person name="Diamond S."/>
            <person name="Andeer P.F."/>
            <person name="Li Z."/>
            <person name="Crits-Christoph A."/>
            <person name="Burstein D."/>
            <person name="Anantharaman K."/>
            <person name="Lane K.R."/>
            <person name="Thomas B.C."/>
            <person name="Pan C."/>
            <person name="Northen T.R."/>
            <person name="Banfield J.F."/>
        </authorList>
    </citation>
    <scope>NUCLEOTIDE SEQUENCE [LARGE SCALE GENOMIC DNA]</scope>
    <source>
        <strain evidence="18">WS_6</strain>
    </source>
</reference>
<comment type="subcellular location">
    <subcellularLocation>
        <location evidence="2">Cell inner membrane</location>
        <topology evidence="2">Multi-pass membrane protein</topology>
    </subcellularLocation>
</comment>
<comment type="function">
    <text evidence="1 15">The transhydrogenation between NADH and NADP is coupled to respiration and ATP hydrolysis and functions as a proton pump across the membrane.</text>
</comment>
<dbReference type="Proteomes" id="UP000316852">
    <property type="component" value="Unassembled WGS sequence"/>
</dbReference>
<evidence type="ECO:0000256" key="12">
    <source>
        <dbReference type="ARBA" id="ARBA00023027"/>
    </source>
</evidence>
<dbReference type="EC" id="7.1.1.1" evidence="4 15"/>
<evidence type="ECO:0000313" key="18">
    <source>
        <dbReference type="EMBL" id="TMQ60565.1"/>
    </source>
</evidence>
<evidence type="ECO:0000256" key="14">
    <source>
        <dbReference type="ARBA" id="ARBA00048202"/>
    </source>
</evidence>
<organism evidence="18 19">
    <name type="scientific">Eiseniibacteriota bacterium</name>
    <dbReference type="NCBI Taxonomy" id="2212470"/>
    <lineage>
        <taxon>Bacteria</taxon>
        <taxon>Candidatus Eiseniibacteriota</taxon>
    </lineage>
</organism>
<keyword evidence="9 15" id="KW-0521">NADP</keyword>
<feature type="transmembrane region" description="Helical" evidence="16">
    <location>
        <begin position="38"/>
        <end position="55"/>
    </location>
</feature>
<dbReference type="PIRSF" id="PIRSF000204">
    <property type="entry name" value="PNTB"/>
    <property type="match status" value="1"/>
</dbReference>
<keyword evidence="11 16" id="KW-1133">Transmembrane helix</keyword>
<feature type="transmembrane region" description="Helical" evidence="16">
    <location>
        <begin position="242"/>
        <end position="262"/>
    </location>
</feature>
<evidence type="ECO:0000256" key="7">
    <source>
        <dbReference type="ARBA" id="ARBA00022519"/>
    </source>
</evidence>
<evidence type="ECO:0000313" key="19">
    <source>
        <dbReference type="Proteomes" id="UP000316852"/>
    </source>
</evidence>
<comment type="catalytic activity">
    <reaction evidence="14 15">
        <text>NAD(+) + NADPH + H(+)(in) = NADH + NADP(+) + H(+)(out)</text>
        <dbReference type="Rhea" id="RHEA:47992"/>
        <dbReference type="ChEBI" id="CHEBI:15378"/>
        <dbReference type="ChEBI" id="CHEBI:57540"/>
        <dbReference type="ChEBI" id="CHEBI:57783"/>
        <dbReference type="ChEBI" id="CHEBI:57945"/>
        <dbReference type="ChEBI" id="CHEBI:58349"/>
        <dbReference type="EC" id="7.1.1.1"/>
    </reaction>
</comment>
<dbReference type="InterPro" id="IPR029035">
    <property type="entry name" value="DHS-like_NAD/FAD-binding_dom"/>
</dbReference>
<proteinExistence type="inferred from homology"/>
<comment type="caution">
    <text evidence="18">The sequence shown here is derived from an EMBL/GenBank/DDBJ whole genome shotgun (WGS) entry which is preliminary data.</text>
</comment>
<name>A0A538TAA1_UNCEI</name>
<keyword evidence="10 15" id="KW-1278">Translocase</keyword>